<dbReference type="Gene3D" id="2.60.40.10">
    <property type="entry name" value="Immunoglobulins"/>
    <property type="match status" value="1"/>
</dbReference>
<dbReference type="PANTHER" id="PTHR42715:SF14">
    <property type="entry name" value="BETA-GLUCOSIDASE D-RELATED"/>
    <property type="match status" value="1"/>
</dbReference>
<evidence type="ECO:0000256" key="2">
    <source>
        <dbReference type="ARBA" id="ARBA00004987"/>
    </source>
</evidence>
<keyword evidence="6" id="KW-0325">Glycoprotein</keyword>
<comment type="catalytic activity">
    <reaction evidence="1">
        <text>Hydrolysis of terminal, non-reducing beta-D-glucosyl residues with release of beta-D-glucose.</text>
        <dbReference type="EC" id="3.2.1.21"/>
    </reaction>
</comment>
<evidence type="ECO:0000256" key="8">
    <source>
        <dbReference type="ARBA" id="ARBA00023295"/>
    </source>
</evidence>
<dbReference type="OrthoDB" id="416222at2759"/>
<dbReference type="Gene3D" id="3.40.50.1700">
    <property type="entry name" value="Glycoside hydrolase family 3 C-terminal domain"/>
    <property type="match status" value="1"/>
</dbReference>
<evidence type="ECO:0000256" key="1">
    <source>
        <dbReference type="ARBA" id="ARBA00000448"/>
    </source>
</evidence>
<dbReference type="Gene3D" id="3.20.20.300">
    <property type="entry name" value="Glycoside hydrolase, family 3, N-terminal domain"/>
    <property type="match status" value="1"/>
</dbReference>
<keyword evidence="5 11" id="KW-0378">Hydrolase</keyword>
<dbReference type="SUPFAM" id="SSF51445">
    <property type="entry name" value="(Trans)glycosidases"/>
    <property type="match status" value="1"/>
</dbReference>
<dbReference type="InterPro" id="IPR036881">
    <property type="entry name" value="Glyco_hydro_3_C_sf"/>
</dbReference>
<dbReference type="InterPro" id="IPR002772">
    <property type="entry name" value="Glyco_hydro_3_C"/>
</dbReference>
<evidence type="ECO:0000256" key="4">
    <source>
        <dbReference type="ARBA" id="ARBA00012744"/>
    </source>
</evidence>
<dbReference type="InterPro" id="IPR026891">
    <property type="entry name" value="Fn3-like"/>
</dbReference>
<dbReference type="SMART" id="SM01217">
    <property type="entry name" value="Fn3_like"/>
    <property type="match status" value="1"/>
</dbReference>
<reference evidence="11" key="1">
    <citation type="journal article" date="2021" name="Nat. Commun.">
        <title>Genetic determinants of endophytism in the Arabidopsis root mycobiome.</title>
        <authorList>
            <person name="Mesny F."/>
            <person name="Miyauchi S."/>
            <person name="Thiergart T."/>
            <person name="Pickel B."/>
            <person name="Atanasova L."/>
            <person name="Karlsson M."/>
            <person name="Huettel B."/>
            <person name="Barry K.W."/>
            <person name="Haridas S."/>
            <person name="Chen C."/>
            <person name="Bauer D."/>
            <person name="Andreopoulos W."/>
            <person name="Pangilinan J."/>
            <person name="LaButti K."/>
            <person name="Riley R."/>
            <person name="Lipzen A."/>
            <person name="Clum A."/>
            <person name="Drula E."/>
            <person name="Henrissat B."/>
            <person name="Kohler A."/>
            <person name="Grigoriev I.V."/>
            <person name="Martin F.M."/>
            <person name="Hacquard S."/>
        </authorList>
    </citation>
    <scope>NUCLEOTIDE SEQUENCE</scope>
    <source>
        <strain evidence="11">MPI-CAGE-AT-0147</strain>
    </source>
</reference>
<dbReference type="InterPro" id="IPR036962">
    <property type="entry name" value="Glyco_hydro_3_N_sf"/>
</dbReference>
<evidence type="ECO:0000313" key="11">
    <source>
        <dbReference type="EMBL" id="KAH7130887.1"/>
    </source>
</evidence>
<evidence type="ECO:0000256" key="9">
    <source>
        <dbReference type="ARBA" id="ARBA00023326"/>
    </source>
</evidence>
<evidence type="ECO:0000259" key="10">
    <source>
        <dbReference type="SMART" id="SM01217"/>
    </source>
</evidence>
<dbReference type="GO" id="GO:0009251">
    <property type="term" value="P:glucan catabolic process"/>
    <property type="evidence" value="ECO:0007669"/>
    <property type="project" value="TreeGrafter"/>
</dbReference>
<organism evidence="11 12">
    <name type="scientific">Dactylonectria macrodidyma</name>
    <dbReference type="NCBI Taxonomy" id="307937"/>
    <lineage>
        <taxon>Eukaryota</taxon>
        <taxon>Fungi</taxon>
        <taxon>Dikarya</taxon>
        <taxon>Ascomycota</taxon>
        <taxon>Pezizomycotina</taxon>
        <taxon>Sordariomycetes</taxon>
        <taxon>Hypocreomycetidae</taxon>
        <taxon>Hypocreales</taxon>
        <taxon>Nectriaceae</taxon>
        <taxon>Dactylonectria</taxon>
    </lineage>
</organism>
<name>A0A9P9E5D8_9HYPO</name>
<dbReference type="PANTHER" id="PTHR42715">
    <property type="entry name" value="BETA-GLUCOSIDASE"/>
    <property type="match status" value="1"/>
</dbReference>
<dbReference type="SUPFAM" id="SSF52279">
    <property type="entry name" value="Beta-D-glucan exohydrolase, C-terminal domain"/>
    <property type="match status" value="1"/>
</dbReference>
<evidence type="ECO:0000256" key="3">
    <source>
        <dbReference type="ARBA" id="ARBA00005336"/>
    </source>
</evidence>
<dbReference type="AlphaFoldDB" id="A0A9P9E5D8"/>
<protein>
    <recommendedName>
        <fullName evidence="4">beta-glucosidase</fullName>
        <ecNumber evidence="4">3.2.1.21</ecNumber>
    </recommendedName>
</protein>
<keyword evidence="8" id="KW-0326">Glycosidase</keyword>
<dbReference type="GO" id="GO:0008422">
    <property type="term" value="F:beta-glucosidase activity"/>
    <property type="evidence" value="ECO:0007669"/>
    <property type="project" value="UniProtKB-EC"/>
</dbReference>
<dbReference type="Pfam" id="PF14310">
    <property type="entry name" value="Fn3-like"/>
    <property type="match status" value="1"/>
</dbReference>
<dbReference type="Proteomes" id="UP000738349">
    <property type="component" value="Unassembled WGS sequence"/>
</dbReference>
<keyword evidence="9" id="KW-0624">Polysaccharide degradation</keyword>
<evidence type="ECO:0000313" key="12">
    <source>
        <dbReference type="Proteomes" id="UP000738349"/>
    </source>
</evidence>
<dbReference type="Pfam" id="PF01915">
    <property type="entry name" value="Glyco_hydro_3_C"/>
    <property type="match status" value="1"/>
</dbReference>
<feature type="domain" description="Fibronectin type III-like" evidence="10">
    <location>
        <begin position="525"/>
        <end position="594"/>
    </location>
</feature>
<dbReference type="InterPro" id="IPR050288">
    <property type="entry name" value="Cellulose_deg_GH3"/>
</dbReference>
<comment type="pathway">
    <text evidence="2">Glycan metabolism; cellulose degradation.</text>
</comment>
<comment type="similarity">
    <text evidence="3">Belongs to the glycosyl hydrolase 3 family.</text>
</comment>
<comment type="caution">
    <text evidence="11">The sequence shown here is derived from an EMBL/GenBank/DDBJ whole genome shotgun (WGS) entry which is preliminary data.</text>
</comment>
<accession>A0A9P9E5D8</accession>
<keyword evidence="7" id="KW-0119">Carbohydrate metabolism</keyword>
<dbReference type="EMBL" id="JAGMUV010000017">
    <property type="protein sequence ID" value="KAH7130887.1"/>
    <property type="molecule type" value="Genomic_DNA"/>
</dbReference>
<keyword evidence="12" id="KW-1185">Reference proteome</keyword>
<dbReference type="EC" id="3.2.1.21" evidence="4"/>
<dbReference type="InterPro" id="IPR013783">
    <property type="entry name" value="Ig-like_fold"/>
</dbReference>
<evidence type="ECO:0000256" key="7">
    <source>
        <dbReference type="ARBA" id="ARBA00023277"/>
    </source>
</evidence>
<gene>
    <name evidence="11" type="ORF">EDB81DRAFT_845528</name>
</gene>
<dbReference type="InterPro" id="IPR017853">
    <property type="entry name" value="GH"/>
</dbReference>
<evidence type="ECO:0000256" key="6">
    <source>
        <dbReference type="ARBA" id="ARBA00023180"/>
    </source>
</evidence>
<sequence>MFRQDNSSIHTSDTTMSWLLLNGIELLENSPTVAPLGRTPWDGRLSVAFAIDSYLSGIAFGLSVKAEHFLLYEQENNRSTSVSNTWGYGSFDAIAGDKVIHDTYLSPWYDGVKNGLGAAMCAMNLVNGTYSCENEPLLMGLLKTELGFPAGSVNGGLDWATNSVWSPAIIEAMVKVGNVTTARLIDMAIRNIIGWYHSNIHNGSFPSKAAGDEYRPISKSMVLLKNIDSALPLKSPRPMSLFGAHAGPSIVGPNRTFALGSSDPGGAAVPEVWMGHMASLDGAGASPMPYLITPLQSLTERAIEDGTQLRWIANDTFAPVTEGLIPSGARMGVLPSFETYATHSDVCLAFPNAFGGEGHDRRDLRDSDQDERILKVAAYCNNTIVTTNSVGTQIVKSWINHDNVTAVLYGGPLGQESGNSIADVLYGNMRAVYNARPCPTLKCEFDKGNYIDYKHFGKYDIEPRFEFGFGLSYTTFEYSDMTINITAKAGLAQGIRAVGGRADLWTEGSIVTAKVTNTGEVAGADVVRLYLSFPEEADQPVHQLRRFEPVNLAPGESADVEFRLRQRDMSYWDVIAQEWRIAGGTYVFSIGHSSRNLELTEERKIGHSR</sequence>
<proteinExistence type="inferred from homology"/>
<evidence type="ECO:0000256" key="5">
    <source>
        <dbReference type="ARBA" id="ARBA00022801"/>
    </source>
</evidence>